<reference evidence="1 2" key="1">
    <citation type="journal article" date="2019" name="Nat. Microbiol.">
        <title>Wide diversity of methane and short-chain alkane metabolisms in uncultured archaea.</title>
        <authorList>
            <person name="Borrel G."/>
            <person name="Adam P.S."/>
            <person name="McKay L.J."/>
            <person name="Chen L.X."/>
            <person name="Sierra-Garcia I.N."/>
            <person name="Sieber C.M."/>
            <person name="Letourneur Q."/>
            <person name="Ghozlane A."/>
            <person name="Andersen G.L."/>
            <person name="Li W.J."/>
            <person name="Hallam S.J."/>
            <person name="Muyzer G."/>
            <person name="de Oliveira V.M."/>
            <person name="Inskeep W.P."/>
            <person name="Banfield J.F."/>
            <person name="Gribaldo S."/>
        </authorList>
    </citation>
    <scope>NUCLEOTIDE SEQUENCE [LARGE SCALE GENOMIC DNA]</scope>
    <source>
        <strain evidence="1">NM1b</strain>
    </source>
</reference>
<evidence type="ECO:0000313" key="1">
    <source>
        <dbReference type="EMBL" id="RZN69546.1"/>
    </source>
</evidence>
<gene>
    <name evidence="1" type="ORF">EF807_04435</name>
</gene>
<dbReference type="EMBL" id="RXIL01000075">
    <property type="protein sequence ID" value="RZN69546.1"/>
    <property type="molecule type" value="Genomic_DNA"/>
</dbReference>
<accession>A0A520KWQ0</accession>
<dbReference type="Proteomes" id="UP000320766">
    <property type="component" value="Unassembled WGS sequence"/>
</dbReference>
<comment type="caution">
    <text evidence="1">The sequence shown here is derived from an EMBL/GenBank/DDBJ whole genome shotgun (WGS) entry which is preliminary data.</text>
</comment>
<organism evidence="1 2">
    <name type="scientific">Candidatus Methanolliviera hydrocarbonicum</name>
    <dbReference type="NCBI Taxonomy" id="2491085"/>
    <lineage>
        <taxon>Archaea</taxon>
        <taxon>Methanobacteriati</taxon>
        <taxon>Methanobacteriota</taxon>
        <taxon>Candidatus Methanoliparia</taxon>
        <taxon>Candidatus Methanoliparales</taxon>
        <taxon>Candidatus Methanollivieraceae</taxon>
        <taxon>Candidatus Methanolliviera</taxon>
    </lineage>
</organism>
<protein>
    <submittedName>
        <fullName evidence="1">Uncharacterized protein</fullName>
    </submittedName>
</protein>
<dbReference type="AlphaFoldDB" id="A0A520KWQ0"/>
<sequence length="64" mass="6946">MSEAIIKMLDKILEIAERIRDVLIELLPATLKDMLKSLVEVGLCPISLTRRAVSSLGGLIGVSL</sequence>
<name>A0A520KWQ0_9EURY</name>
<proteinExistence type="predicted"/>
<evidence type="ECO:0000313" key="2">
    <source>
        <dbReference type="Proteomes" id="UP000320766"/>
    </source>
</evidence>